<feature type="compositionally biased region" description="Basic residues" evidence="1">
    <location>
        <begin position="673"/>
        <end position="683"/>
    </location>
</feature>
<dbReference type="Proteomes" id="UP001286313">
    <property type="component" value="Unassembled WGS sequence"/>
</dbReference>
<dbReference type="AlphaFoldDB" id="A0AAE1EWD5"/>
<feature type="compositionally biased region" description="Basic residues" evidence="1">
    <location>
        <begin position="632"/>
        <end position="641"/>
    </location>
</feature>
<comment type="caution">
    <text evidence="2">The sequence shown here is derived from an EMBL/GenBank/DDBJ whole genome shotgun (WGS) entry which is preliminary data.</text>
</comment>
<organism evidence="2 3">
    <name type="scientific">Petrolisthes cinctipes</name>
    <name type="common">Flat porcelain crab</name>
    <dbReference type="NCBI Taxonomy" id="88211"/>
    <lineage>
        <taxon>Eukaryota</taxon>
        <taxon>Metazoa</taxon>
        <taxon>Ecdysozoa</taxon>
        <taxon>Arthropoda</taxon>
        <taxon>Crustacea</taxon>
        <taxon>Multicrustacea</taxon>
        <taxon>Malacostraca</taxon>
        <taxon>Eumalacostraca</taxon>
        <taxon>Eucarida</taxon>
        <taxon>Decapoda</taxon>
        <taxon>Pleocyemata</taxon>
        <taxon>Anomura</taxon>
        <taxon>Galatheoidea</taxon>
        <taxon>Porcellanidae</taxon>
        <taxon>Petrolisthes</taxon>
    </lineage>
</organism>
<feature type="compositionally biased region" description="Polar residues" evidence="1">
    <location>
        <begin position="739"/>
        <end position="758"/>
    </location>
</feature>
<feature type="compositionally biased region" description="Polar residues" evidence="1">
    <location>
        <begin position="767"/>
        <end position="781"/>
    </location>
</feature>
<feature type="compositionally biased region" description="Low complexity" evidence="1">
    <location>
        <begin position="321"/>
        <end position="347"/>
    </location>
</feature>
<feature type="compositionally biased region" description="Basic and acidic residues" evidence="1">
    <location>
        <begin position="296"/>
        <end position="305"/>
    </location>
</feature>
<feature type="compositionally biased region" description="Low complexity" evidence="1">
    <location>
        <begin position="684"/>
        <end position="694"/>
    </location>
</feature>
<feature type="region of interest" description="Disordered" evidence="1">
    <location>
        <begin position="739"/>
        <end position="880"/>
    </location>
</feature>
<dbReference type="PRINTS" id="PR00929">
    <property type="entry name" value="ATHOOK"/>
</dbReference>
<feature type="region of interest" description="Disordered" evidence="1">
    <location>
        <begin position="1"/>
        <end position="86"/>
    </location>
</feature>
<feature type="region of interest" description="Disordered" evidence="1">
    <location>
        <begin position="116"/>
        <end position="699"/>
    </location>
</feature>
<protein>
    <submittedName>
        <fullName evidence="2">Uncharacterized protein</fullName>
    </submittedName>
</protein>
<feature type="compositionally biased region" description="Low complexity" evidence="1">
    <location>
        <begin position="517"/>
        <end position="526"/>
    </location>
</feature>
<feature type="compositionally biased region" description="Polar residues" evidence="1">
    <location>
        <begin position="554"/>
        <end position="563"/>
    </location>
</feature>
<feature type="compositionally biased region" description="Basic and acidic residues" evidence="1">
    <location>
        <begin position="784"/>
        <end position="800"/>
    </location>
</feature>
<gene>
    <name evidence="2" type="ORF">Pcinc_031287</name>
</gene>
<evidence type="ECO:0000313" key="3">
    <source>
        <dbReference type="Proteomes" id="UP001286313"/>
    </source>
</evidence>
<feature type="compositionally biased region" description="Low complexity" evidence="1">
    <location>
        <begin position="207"/>
        <end position="240"/>
    </location>
</feature>
<keyword evidence="3" id="KW-1185">Reference proteome</keyword>
<dbReference type="GO" id="GO:0003677">
    <property type="term" value="F:DNA binding"/>
    <property type="evidence" value="ECO:0007669"/>
    <property type="project" value="InterPro"/>
</dbReference>
<dbReference type="SMART" id="SM00384">
    <property type="entry name" value="AT_hook"/>
    <property type="match status" value="4"/>
</dbReference>
<feature type="compositionally biased region" description="Basic residues" evidence="1">
    <location>
        <begin position="426"/>
        <end position="435"/>
    </location>
</feature>
<name>A0AAE1EWD5_PETCI</name>
<feature type="compositionally biased region" description="Polar residues" evidence="1">
    <location>
        <begin position="436"/>
        <end position="449"/>
    </location>
</feature>
<evidence type="ECO:0000313" key="2">
    <source>
        <dbReference type="EMBL" id="KAK3862890.1"/>
    </source>
</evidence>
<feature type="compositionally biased region" description="Polar residues" evidence="1">
    <location>
        <begin position="348"/>
        <end position="357"/>
    </location>
</feature>
<sequence>MTVSPRKRVVDNVVRPGDGGGKKRKKGEEEEEKEEKGKCDEDWLPAPRFLFHEASPELSRPGLRKFASATPRQGQQHEPKATSVSKVCLQPHRAGVVALPLNRRVSVLLKRLDLLPPADFDPSTKTTSPTPGLRRSRRQSILLPPARPLTHTTTRLYKPLLSPTHKTTRLPRPTPASLGKKPSQTKISPGVKEQPPQTRRSLRSSTRRQLPQSQSAPKVTSASQSASKLPLPPSSTKSRSASALTTARKAEKVTETQTNMARGDSSRRKSVRVVKKGGKDGTPSPAKRKLASSDSSKSEVKKLRVESSPISTNKKTDSSSKRLTTSSSNSSTKVTKQVSKTAVTSKSPSGIVNSPKDQSAKRKNTEDQSVNTPKKVKLSTLVGVTPETPNPSVNSPGDTIVAPKEVGSPCKSMSSLESPVESILSPKRKVGRPRKTPNSSVESPRNTVSPEMKLRRLRTPSSSVKLPSNTTELSPKRKAGRPPKTPSSPKESPKRKFGRSKTPSSSVKLSKRKIGRSPKTPTSPTKSPKKKPEKPKTPSSSVKSPKRKIGRSPKTPTSPNKTSSPKRKKTVSSTLISGKSVKKTTPKSTTSKSPSGRSSTKQVTQSLSGKKRVSKVKLVGTSPVLSSESFRKTPKTAKNKRSSPTNTEDIGSSPALPSARTQLAMIRGSSPLRTKKKSNKKSPNKPSSNTPITPRQTLKMRMKENVESELGTVITKADVHESSNRNFVRLNNVEVTCNDTSKTSSAASSLWAPSTPASHPTLPPTPKSSQHCTSTLTSIISGSRKIEPRRSLLNMKELKSRRNPSPPPSSTLIHSEEKEVNVEDVEEEEQEMEVEEEQEGEEEEEEEEEESEEGEGDSSEGEDEEEEDTKKSKRGYCVLM</sequence>
<dbReference type="InterPro" id="IPR017956">
    <property type="entry name" value="AT_hook_DNA-bd_motif"/>
</dbReference>
<proteinExistence type="predicted"/>
<accession>A0AAE1EWD5</accession>
<evidence type="ECO:0000256" key="1">
    <source>
        <dbReference type="SAM" id="MobiDB-lite"/>
    </source>
</evidence>
<reference evidence="2" key="1">
    <citation type="submission" date="2023-10" db="EMBL/GenBank/DDBJ databases">
        <title>Genome assemblies of two species of porcelain crab, Petrolisthes cinctipes and Petrolisthes manimaculis (Anomura: Porcellanidae).</title>
        <authorList>
            <person name="Angst P."/>
        </authorList>
    </citation>
    <scope>NUCLEOTIDE SEQUENCE</scope>
    <source>
        <strain evidence="2">PB745_01</strain>
        <tissue evidence="2">Gill</tissue>
    </source>
</reference>
<feature type="compositionally biased region" description="Acidic residues" evidence="1">
    <location>
        <begin position="822"/>
        <end position="867"/>
    </location>
</feature>
<feature type="compositionally biased region" description="Polar residues" evidence="1">
    <location>
        <begin position="459"/>
        <end position="473"/>
    </location>
</feature>
<dbReference type="EMBL" id="JAWQEG010004134">
    <property type="protein sequence ID" value="KAK3862890.1"/>
    <property type="molecule type" value="Genomic_DNA"/>
</dbReference>
<feature type="compositionally biased region" description="Low complexity" evidence="1">
    <location>
        <begin position="586"/>
        <end position="601"/>
    </location>
</feature>